<dbReference type="GO" id="GO:0030170">
    <property type="term" value="F:pyridoxal phosphate binding"/>
    <property type="evidence" value="ECO:0007669"/>
    <property type="project" value="InterPro"/>
</dbReference>
<dbReference type="EMBL" id="CP038437">
    <property type="protein sequence ID" value="QEM82287.2"/>
    <property type="molecule type" value="Genomic_DNA"/>
</dbReference>
<proteinExistence type="inferred from homology"/>
<evidence type="ECO:0000313" key="9">
    <source>
        <dbReference type="Proteomes" id="UP000324285"/>
    </source>
</evidence>
<keyword evidence="9" id="KW-1185">Reference proteome</keyword>
<dbReference type="Gene3D" id="3.40.640.10">
    <property type="entry name" value="Type I PLP-dependent aspartate aminotransferase-like (Major domain)"/>
    <property type="match status" value="1"/>
</dbReference>
<name>A0A856QQR1_9GAMM</name>
<dbReference type="Gene3D" id="3.90.1150.10">
    <property type="entry name" value="Aspartate Aminotransferase, domain 1"/>
    <property type="match status" value="1"/>
</dbReference>
<comment type="cofactor">
    <cofactor evidence="1">
        <name>pyridoxal 5'-phosphate</name>
        <dbReference type="ChEBI" id="CHEBI:597326"/>
    </cofactor>
</comment>
<keyword evidence="5" id="KW-0808">Transferase</keyword>
<dbReference type="PANTHER" id="PTHR42790:SF19">
    <property type="entry name" value="KYNURENINE_ALPHA-AMINOADIPATE AMINOTRANSFERASE, MITOCHONDRIAL"/>
    <property type="match status" value="1"/>
</dbReference>
<dbReference type="InterPro" id="IPR015424">
    <property type="entry name" value="PyrdxlP-dep_Trfase"/>
</dbReference>
<sequence>MISLAGGMPNSDLMDIEGLDAACRTWLSDSPAKSRYQYSLTEGEPSLRQMISDRFLSYDQGVDIDDVLITTGSQQGLELAFHVAVAPGEKVIVERPTYLAALQILDIAGIEMASAGGDEDGIALDEVEDLARSSKVGAVYVVPDFANPTGRVMALERRRALIELSEKYGFYIIEDNPYGKLRFSGQELPTIHQLARSMGSHNCIHVASFSKFISPGLRVGWVTAEPSLLRDMVIMKQSKDLHTSTMSQNIVSHYLASGRLEANLDKAMQGYRQRMHALADALNSELAGSISFTRPEGGMFLWGTLEQDVEASTLLQLALEEGVAFVPGAEFYPAEARYEGANQMRLSYSGITPEQAGPAVMRLKSALRKLG</sequence>
<dbReference type="Proteomes" id="UP000324285">
    <property type="component" value="Chromosome"/>
</dbReference>
<dbReference type="GO" id="GO:0008483">
    <property type="term" value="F:transaminase activity"/>
    <property type="evidence" value="ECO:0007669"/>
    <property type="project" value="UniProtKB-KW"/>
</dbReference>
<comment type="subunit">
    <text evidence="3">Homodimer.</text>
</comment>
<evidence type="ECO:0000256" key="6">
    <source>
        <dbReference type="ARBA" id="ARBA00022898"/>
    </source>
</evidence>
<evidence type="ECO:0000256" key="4">
    <source>
        <dbReference type="ARBA" id="ARBA00022576"/>
    </source>
</evidence>
<dbReference type="FunFam" id="3.40.640.10:FF:000053">
    <property type="entry name" value="Aminotransferase, class I"/>
    <property type="match status" value="1"/>
</dbReference>
<reference evidence="8" key="1">
    <citation type="submission" date="2021-02" db="EMBL/GenBank/DDBJ databases">
        <title>Strain Y2R2, a novel species of the genus Halomonas.</title>
        <authorList>
            <person name="Huang H."/>
        </authorList>
    </citation>
    <scope>NUCLEOTIDE SEQUENCE</scope>
    <source>
        <strain evidence="8">Y2R2</strain>
    </source>
</reference>
<dbReference type="InterPro" id="IPR015421">
    <property type="entry name" value="PyrdxlP-dep_Trfase_major"/>
</dbReference>
<dbReference type="RefSeq" id="WP_187774993.1">
    <property type="nucleotide sequence ID" value="NZ_CP038437.2"/>
</dbReference>
<dbReference type="Pfam" id="PF00155">
    <property type="entry name" value="Aminotran_1_2"/>
    <property type="match status" value="1"/>
</dbReference>
<dbReference type="CDD" id="cd00609">
    <property type="entry name" value="AAT_like"/>
    <property type="match status" value="1"/>
</dbReference>
<dbReference type="InterPro" id="IPR015422">
    <property type="entry name" value="PyrdxlP-dep_Trfase_small"/>
</dbReference>
<dbReference type="PANTHER" id="PTHR42790">
    <property type="entry name" value="AMINOTRANSFERASE"/>
    <property type="match status" value="1"/>
</dbReference>
<dbReference type="KEGG" id="hbh:E4T21_12600"/>
<keyword evidence="6" id="KW-0663">Pyridoxal phosphate</keyword>
<dbReference type="SUPFAM" id="SSF53383">
    <property type="entry name" value="PLP-dependent transferases"/>
    <property type="match status" value="1"/>
</dbReference>
<protein>
    <submittedName>
        <fullName evidence="8">PLP-dependent aminotransferase family protein</fullName>
    </submittedName>
</protein>
<gene>
    <name evidence="8" type="ORF">E4T21_12600</name>
</gene>
<evidence type="ECO:0000256" key="5">
    <source>
        <dbReference type="ARBA" id="ARBA00022679"/>
    </source>
</evidence>
<organism evidence="8 9">
    <name type="scientific">Halomonas binhaiensis</name>
    <dbReference type="NCBI Taxonomy" id="2562282"/>
    <lineage>
        <taxon>Bacteria</taxon>
        <taxon>Pseudomonadati</taxon>
        <taxon>Pseudomonadota</taxon>
        <taxon>Gammaproteobacteria</taxon>
        <taxon>Oceanospirillales</taxon>
        <taxon>Halomonadaceae</taxon>
        <taxon>Halomonas</taxon>
    </lineage>
</organism>
<evidence type="ECO:0000313" key="8">
    <source>
        <dbReference type="EMBL" id="QEM82287.2"/>
    </source>
</evidence>
<dbReference type="GO" id="GO:1901605">
    <property type="term" value="P:alpha-amino acid metabolic process"/>
    <property type="evidence" value="ECO:0007669"/>
    <property type="project" value="TreeGrafter"/>
</dbReference>
<keyword evidence="4 8" id="KW-0032">Aminotransferase</keyword>
<evidence type="ECO:0000256" key="2">
    <source>
        <dbReference type="ARBA" id="ARBA00007441"/>
    </source>
</evidence>
<dbReference type="InterPro" id="IPR004839">
    <property type="entry name" value="Aminotransferase_I/II_large"/>
</dbReference>
<comment type="similarity">
    <text evidence="2">Belongs to the class-I pyridoxal-phosphate-dependent aminotransferase family.</text>
</comment>
<evidence type="ECO:0000256" key="3">
    <source>
        <dbReference type="ARBA" id="ARBA00011738"/>
    </source>
</evidence>
<accession>A0A856QQR1</accession>
<evidence type="ECO:0000256" key="1">
    <source>
        <dbReference type="ARBA" id="ARBA00001933"/>
    </source>
</evidence>
<feature type="domain" description="Aminotransferase class I/classII large" evidence="7">
    <location>
        <begin position="33"/>
        <end position="362"/>
    </location>
</feature>
<dbReference type="InterPro" id="IPR050859">
    <property type="entry name" value="Class-I_PLP-dep_aminotransf"/>
</dbReference>
<evidence type="ECO:0000259" key="7">
    <source>
        <dbReference type="Pfam" id="PF00155"/>
    </source>
</evidence>
<dbReference type="AlphaFoldDB" id="A0A856QQR1"/>